<gene>
    <name evidence="2" type="ORF">PFISCL1PPCAC_24014</name>
</gene>
<evidence type="ECO:0000256" key="1">
    <source>
        <dbReference type="SAM" id="MobiDB-lite"/>
    </source>
</evidence>
<reference evidence="2" key="1">
    <citation type="submission" date="2023-10" db="EMBL/GenBank/DDBJ databases">
        <title>Genome assembly of Pristionchus species.</title>
        <authorList>
            <person name="Yoshida K."/>
            <person name="Sommer R.J."/>
        </authorList>
    </citation>
    <scope>NUCLEOTIDE SEQUENCE</scope>
    <source>
        <strain evidence="2">RS5133</strain>
    </source>
</reference>
<name>A0AAV5WNX7_9BILA</name>
<proteinExistence type="predicted"/>
<dbReference type="EMBL" id="BTSY01000006">
    <property type="protein sequence ID" value="GMT32717.1"/>
    <property type="molecule type" value="Genomic_DNA"/>
</dbReference>
<dbReference type="AlphaFoldDB" id="A0AAV5WNX7"/>
<keyword evidence="3" id="KW-1185">Reference proteome</keyword>
<comment type="caution">
    <text evidence="2">The sequence shown here is derived from an EMBL/GenBank/DDBJ whole genome shotgun (WGS) entry which is preliminary data.</text>
</comment>
<dbReference type="Proteomes" id="UP001432322">
    <property type="component" value="Unassembled WGS sequence"/>
</dbReference>
<evidence type="ECO:0000313" key="3">
    <source>
        <dbReference type="Proteomes" id="UP001432322"/>
    </source>
</evidence>
<accession>A0AAV5WNX7</accession>
<sequence length="405" mass="45461">MVVSGSSCSNSAPFSLQHPPLPPAPFRLRALVDIGEFLVGLSIETESGAHTTMARIFDLHTRSWLASPVPILPSKEVRIEIDKDGKKYEVPEEGREMPVDGSWTAHLANETSIVCVYSNPSRCRLFYIHIDKAATTKHPFSLFISHYRDIRPVLPFRIECAFKCTVLYEFDEKTGDERVTVVTDDYQEDWDSVQVHEVNEKGRTVASASCNLLQTTDSILVARSSNGDVLITKMEKFEEEDFPGVKGIMVTPSTGVERIVSIDIQGEKEQPKFDESPHMIILDGVSPYVDSKGFLWSLNANSLQWTINDNIVPFELGLYSSLSISPTGRILVVMEQKMNDKSDSSSSSFTPQSRWKQPPPLKELSQARINWSFSHSISLIRERVESKRLGKNGTIAFVDALFEEK</sequence>
<feature type="region of interest" description="Disordered" evidence="1">
    <location>
        <begin position="341"/>
        <end position="361"/>
    </location>
</feature>
<evidence type="ECO:0000313" key="2">
    <source>
        <dbReference type="EMBL" id="GMT32717.1"/>
    </source>
</evidence>
<protein>
    <submittedName>
        <fullName evidence="2">Uncharacterized protein</fullName>
    </submittedName>
</protein>
<organism evidence="2 3">
    <name type="scientific">Pristionchus fissidentatus</name>
    <dbReference type="NCBI Taxonomy" id="1538716"/>
    <lineage>
        <taxon>Eukaryota</taxon>
        <taxon>Metazoa</taxon>
        <taxon>Ecdysozoa</taxon>
        <taxon>Nematoda</taxon>
        <taxon>Chromadorea</taxon>
        <taxon>Rhabditida</taxon>
        <taxon>Rhabditina</taxon>
        <taxon>Diplogasteromorpha</taxon>
        <taxon>Diplogasteroidea</taxon>
        <taxon>Neodiplogasteridae</taxon>
        <taxon>Pristionchus</taxon>
    </lineage>
</organism>